<keyword evidence="4" id="KW-0804">Transcription</keyword>
<evidence type="ECO:0000256" key="4">
    <source>
        <dbReference type="ARBA" id="ARBA00023163"/>
    </source>
</evidence>
<evidence type="ECO:0000313" key="8">
    <source>
        <dbReference type="Proteomes" id="UP000017746"/>
    </source>
</evidence>
<gene>
    <name evidence="7" type="ORF">AFR_26755</name>
</gene>
<dbReference type="InterPro" id="IPR036388">
    <property type="entry name" value="WH-like_DNA-bd_sf"/>
</dbReference>
<dbReference type="Gene3D" id="1.10.10.10">
    <property type="entry name" value="Winged helix-like DNA-binding domain superfamily/Winged helix DNA-binding domain"/>
    <property type="match status" value="1"/>
</dbReference>
<accession>U5W337</accession>
<dbReference type="Proteomes" id="UP000017746">
    <property type="component" value="Chromosome"/>
</dbReference>
<dbReference type="EMBL" id="CP006272">
    <property type="protein sequence ID" value="AGZ43613.1"/>
    <property type="molecule type" value="Genomic_DNA"/>
</dbReference>
<evidence type="ECO:0000256" key="5">
    <source>
        <dbReference type="PROSITE-ProRule" id="PRU01091"/>
    </source>
</evidence>
<dbReference type="PANTHER" id="PTHR48111:SF4">
    <property type="entry name" value="DNA-BINDING DUAL TRANSCRIPTIONAL REGULATOR OMPR"/>
    <property type="match status" value="1"/>
</dbReference>
<dbReference type="PROSITE" id="PS51755">
    <property type="entry name" value="OMPR_PHOB"/>
    <property type="match status" value="1"/>
</dbReference>
<dbReference type="GO" id="GO:0006355">
    <property type="term" value="P:regulation of DNA-templated transcription"/>
    <property type="evidence" value="ECO:0007669"/>
    <property type="project" value="InterPro"/>
</dbReference>
<dbReference type="GO" id="GO:0000976">
    <property type="term" value="F:transcription cis-regulatory region binding"/>
    <property type="evidence" value="ECO:0007669"/>
    <property type="project" value="TreeGrafter"/>
</dbReference>
<name>U5W337_9ACTN</name>
<dbReference type="GO" id="GO:0005829">
    <property type="term" value="C:cytosol"/>
    <property type="evidence" value="ECO:0007669"/>
    <property type="project" value="TreeGrafter"/>
</dbReference>
<dbReference type="CDD" id="cd00383">
    <property type="entry name" value="trans_reg_C"/>
    <property type="match status" value="1"/>
</dbReference>
<keyword evidence="1" id="KW-0597">Phosphoprotein</keyword>
<evidence type="ECO:0000256" key="1">
    <source>
        <dbReference type="ARBA" id="ARBA00022553"/>
    </source>
</evidence>
<protein>
    <submittedName>
        <fullName evidence="7">YclJ-like transcriptional regulatory protein</fullName>
    </submittedName>
</protein>
<proteinExistence type="predicted"/>
<dbReference type="HOGENOM" id="CLU_000445_101_2_11"/>
<sequence>MAVTALPARTGRHAKGSGRVATIRRVEAPAAAPPTALTITLNIPLTGDTLPPQAHRLIEAVRELVEAGQGSVAMDQPQPAAEPATPAREWADGTVEVRLLTASRQVHVDGELLPLTRLEFDLLLFLADHPRRVFSRTQLLTAVWGYEHTGERTVDVHVRRLRVKMGAQLPLITTVYGVGYRLADEARIVVLPHD</sequence>
<dbReference type="GO" id="GO:0032993">
    <property type="term" value="C:protein-DNA complex"/>
    <property type="evidence" value="ECO:0007669"/>
    <property type="project" value="TreeGrafter"/>
</dbReference>
<dbReference type="PANTHER" id="PTHR48111">
    <property type="entry name" value="REGULATOR OF RPOS"/>
    <property type="match status" value="1"/>
</dbReference>
<evidence type="ECO:0000256" key="3">
    <source>
        <dbReference type="ARBA" id="ARBA00023125"/>
    </source>
</evidence>
<feature type="DNA-binding region" description="OmpR/PhoB-type" evidence="5">
    <location>
        <begin position="85"/>
        <end position="184"/>
    </location>
</feature>
<dbReference type="SUPFAM" id="SSF46894">
    <property type="entry name" value="C-terminal effector domain of the bipartite response regulators"/>
    <property type="match status" value="1"/>
</dbReference>
<dbReference type="AlphaFoldDB" id="U5W337"/>
<keyword evidence="8" id="KW-1185">Reference proteome</keyword>
<reference evidence="7 8" key="1">
    <citation type="journal article" date="2014" name="J. Biotechnol.">
        <title>Complete genome sequence of the actinobacterium Actinoplanes friuliensis HAG 010964, producer of the lipopeptide antibiotic friulimycin.</title>
        <authorList>
            <person name="Ruckert C."/>
            <person name="Szczepanowski R."/>
            <person name="Albersmeier A."/>
            <person name="Goesmann A."/>
            <person name="Fischer N."/>
            <person name="Steinkamper A."/>
            <person name="Puhler A."/>
            <person name="Biener R."/>
            <person name="Schwartz D."/>
            <person name="Kalinowski J."/>
        </authorList>
    </citation>
    <scope>NUCLEOTIDE SEQUENCE [LARGE SCALE GENOMIC DNA]</scope>
    <source>
        <strain evidence="7 8">DSM 7358</strain>
    </source>
</reference>
<dbReference type="InterPro" id="IPR001867">
    <property type="entry name" value="OmpR/PhoB-type_DNA-bd"/>
</dbReference>
<dbReference type="OrthoDB" id="8927943at2"/>
<organism evidence="7 8">
    <name type="scientific">Actinoplanes friuliensis DSM 7358</name>
    <dbReference type="NCBI Taxonomy" id="1246995"/>
    <lineage>
        <taxon>Bacteria</taxon>
        <taxon>Bacillati</taxon>
        <taxon>Actinomycetota</taxon>
        <taxon>Actinomycetes</taxon>
        <taxon>Micromonosporales</taxon>
        <taxon>Micromonosporaceae</taxon>
        <taxon>Actinoplanes</taxon>
    </lineage>
</organism>
<dbReference type="RefSeq" id="WP_023364482.1">
    <property type="nucleotide sequence ID" value="NC_022657.1"/>
</dbReference>
<dbReference type="Pfam" id="PF00486">
    <property type="entry name" value="Trans_reg_C"/>
    <property type="match status" value="1"/>
</dbReference>
<dbReference type="GO" id="GO:0000156">
    <property type="term" value="F:phosphorelay response regulator activity"/>
    <property type="evidence" value="ECO:0007669"/>
    <property type="project" value="TreeGrafter"/>
</dbReference>
<feature type="domain" description="OmpR/PhoB-type" evidence="6">
    <location>
        <begin position="85"/>
        <end position="184"/>
    </location>
</feature>
<dbReference type="eggNOG" id="COG0745">
    <property type="taxonomic scope" value="Bacteria"/>
</dbReference>
<dbReference type="SMART" id="SM00862">
    <property type="entry name" value="Trans_reg_C"/>
    <property type="match status" value="1"/>
</dbReference>
<dbReference type="InterPro" id="IPR039420">
    <property type="entry name" value="WalR-like"/>
</dbReference>
<evidence type="ECO:0000256" key="2">
    <source>
        <dbReference type="ARBA" id="ARBA00023015"/>
    </source>
</evidence>
<dbReference type="KEGG" id="afs:AFR_26755"/>
<dbReference type="InterPro" id="IPR016032">
    <property type="entry name" value="Sig_transdc_resp-reg_C-effctor"/>
</dbReference>
<evidence type="ECO:0000259" key="6">
    <source>
        <dbReference type="PROSITE" id="PS51755"/>
    </source>
</evidence>
<dbReference type="PATRIC" id="fig|1246995.3.peg.5424"/>
<keyword evidence="2" id="KW-0805">Transcription regulation</keyword>
<dbReference type="STRING" id="1246995.AFR_26755"/>
<evidence type="ECO:0000313" key="7">
    <source>
        <dbReference type="EMBL" id="AGZ43613.1"/>
    </source>
</evidence>
<keyword evidence="3 5" id="KW-0238">DNA-binding</keyword>